<evidence type="ECO:0000256" key="2">
    <source>
        <dbReference type="SAM" id="Phobius"/>
    </source>
</evidence>
<keyword evidence="2" id="KW-0472">Membrane</keyword>
<evidence type="ECO:0000313" key="4">
    <source>
        <dbReference type="Proteomes" id="UP001642482"/>
    </source>
</evidence>
<organism evidence="3 4">
    <name type="scientific">Sporothrix eucalyptigena</name>
    <dbReference type="NCBI Taxonomy" id="1812306"/>
    <lineage>
        <taxon>Eukaryota</taxon>
        <taxon>Fungi</taxon>
        <taxon>Dikarya</taxon>
        <taxon>Ascomycota</taxon>
        <taxon>Pezizomycotina</taxon>
        <taxon>Sordariomycetes</taxon>
        <taxon>Sordariomycetidae</taxon>
        <taxon>Ophiostomatales</taxon>
        <taxon>Ophiostomataceae</taxon>
        <taxon>Sporothrix</taxon>
    </lineage>
</organism>
<protein>
    <submittedName>
        <fullName evidence="3">Uncharacterized protein</fullName>
    </submittedName>
</protein>
<keyword evidence="4" id="KW-1185">Reference proteome</keyword>
<reference evidence="3 4" key="1">
    <citation type="submission" date="2024-01" db="EMBL/GenBank/DDBJ databases">
        <authorList>
            <person name="Allen C."/>
            <person name="Tagirdzhanova G."/>
        </authorList>
    </citation>
    <scope>NUCLEOTIDE SEQUENCE [LARGE SCALE GENOMIC DNA]</scope>
</reference>
<comment type="caution">
    <text evidence="3">The sequence shown here is derived from an EMBL/GenBank/DDBJ whole genome shotgun (WGS) entry which is preliminary data.</text>
</comment>
<proteinExistence type="predicted"/>
<sequence>MQPLFAVHNNVSLLSVTIAPSAFLATLTLVFVFLSLYLPRLPSLPRLFSFGRRRTGNTGEKDVVLQRHQRMPRDFGDGYDNFTNVQQWRNREDLTIDWRHRQLPPLPPPPFRPLLRERGYVEASEYLEEEEDITSSRKKSSSRRSSQQQKVHVAAYSHFAKSRGSIEPPPARGRI</sequence>
<keyword evidence="2" id="KW-1133">Transmembrane helix</keyword>
<keyword evidence="2" id="KW-0812">Transmembrane</keyword>
<name>A0ABP0BLQ5_9PEZI</name>
<evidence type="ECO:0000313" key="3">
    <source>
        <dbReference type="EMBL" id="CAK7220585.1"/>
    </source>
</evidence>
<dbReference type="EMBL" id="CAWUHD010000036">
    <property type="protein sequence ID" value="CAK7220585.1"/>
    <property type="molecule type" value="Genomic_DNA"/>
</dbReference>
<feature type="transmembrane region" description="Helical" evidence="2">
    <location>
        <begin position="12"/>
        <end position="38"/>
    </location>
</feature>
<gene>
    <name evidence="3" type="ORF">SEUCBS140593_004283</name>
</gene>
<dbReference type="Proteomes" id="UP001642482">
    <property type="component" value="Unassembled WGS sequence"/>
</dbReference>
<evidence type="ECO:0000256" key="1">
    <source>
        <dbReference type="SAM" id="MobiDB-lite"/>
    </source>
</evidence>
<feature type="region of interest" description="Disordered" evidence="1">
    <location>
        <begin position="128"/>
        <end position="175"/>
    </location>
</feature>
<accession>A0ABP0BLQ5</accession>